<evidence type="ECO:0000313" key="9">
    <source>
        <dbReference type="EMBL" id="KAK9769901.1"/>
    </source>
</evidence>
<keyword evidence="6" id="KW-0106">Calcium</keyword>
<keyword evidence="4" id="KW-0732">Signal</keyword>
<evidence type="ECO:0000256" key="5">
    <source>
        <dbReference type="ARBA" id="ARBA00022801"/>
    </source>
</evidence>
<evidence type="ECO:0000256" key="2">
    <source>
        <dbReference type="ARBA" id="ARBA00022487"/>
    </source>
</evidence>
<evidence type="ECO:0000256" key="4">
    <source>
        <dbReference type="ARBA" id="ARBA00022729"/>
    </source>
</evidence>
<gene>
    <name evidence="9" type="ORF">SCAR479_13446</name>
</gene>
<protein>
    <recommendedName>
        <fullName evidence="8">Carboxylic ester hydrolase</fullName>
        <ecNumber evidence="8">3.1.1.-</ecNumber>
    </recommendedName>
</protein>
<sequence length="542" mass="58242">MSACSPATFSPSVFGAEIISLGATLVTNYSAVIDGLYRFGMPSVELINATFCNVTVTYTHPGQNDSIIVEAWLPTADNWNERFLAVGGAGWGAGRFDLAWLDMAGAIADGYATITTDAGLVSTTDPSGWALLSPGNVNLYDLQNFASVSLDDEAKIGKSLIQSFYGQEPIYSYWNGCSQGGRQGLMLAQRYPTAYDGIAAASPGIYWNEFFSSLTPIVEVTASWLNVAAIALTPDYVPRTLEEGEHPYSCEFEAITNAAIAACDLLDGVTDGIISEVDLCLATFDPFQLVGTTINCTEKSEGVTQVSSAAALVTNATWHGVLTTDGKHWWHGLNPGANLIDFNGSPGVAATNCTDQGCVGIPGGLAPPWWQYFVAKDPNFDSSNLTHREFDALVHKGHQEYTSIIGTDDPDLSAFRDVGGKMVTYHGLADELIPPKGSEQYYNAVGTLIPEVEDFYRYYQVPGMGHCGGGASGSPLNLFQQLRAWVENGTVPQSTPVTVTDLEGVVQNRIVCPYPQKTNQQDFDPSYEYISRALSSLRGPVP</sequence>
<dbReference type="Pfam" id="PF07519">
    <property type="entry name" value="Tannase"/>
    <property type="match status" value="1"/>
</dbReference>
<evidence type="ECO:0000256" key="8">
    <source>
        <dbReference type="RuleBase" id="RU361238"/>
    </source>
</evidence>
<name>A0ABR2X8E5_9PEZI</name>
<keyword evidence="3" id="KW-0479">Metal-binding</keyword>
<reference evidence="9 10" key="1">
    <citation type="submission" date="2024-02" db="EMBL/GenBank/DDBJ databases">
        <title>First draft genome assembly of two strains of Seiridium cardinale.</title>
        <authorList>
            <person name="Emiliani G."/>
            <person name="Scali E."/>
        </authorList>
    </citation>
    <scope>NUCLEOTIDE SEQUENCE [LARGE SCALE GENOMIC DNA]</scope>
    <source>
        <strain evidence="9 10">BM-138-000479</strain>
    </source>
</reference>
<organism evidence="9 10">
    <name type="scientific">Seiridium cardinale</name>
    <dbReference type="NCBI Taxonomy" id="138064"/>
    <lineage>
        <taxon>Eukaryota</taxon>
        <taxon>Fungi</taxon>
        <taxon>Dikarya</taxon>
        <taxon>Ascomycota</taxon>
        <taxon>Pezizomycotina</taxon>
        <taxon>Sordariomycetes</taxon>
        <taxon>Xylariomycetidae</taxon>
        <taxon>Amphisphaeriales</taxon>
        <taxon>Sporocadaceae</taxon>
        <taxon>Seiridium</taxon>
    </lineage>
</organism>
<dbReference type="Proteomes" id="UP001465668">
    <property type="component" value="Unassembled WGS sequence"/>
</dbReference>
<dbReference type="InterPro" id="IPR011118">
    <property type="entry name" value="Tannase/feruloyl_esterase"/>
</dbReference>
<dbReference type="Gene3D" id="3.40.50.1820">
    <property type="entry name" value="alpha/beta hydrolase"/>
    <property type="match status" value="1"/>
</dbReference>
<keyword evidence="5 8" id="KW-0378">Hydrolase</keyword>
<comment type="caution">
    <text evidence="9">The sequence shown here is derived from an EMBL/GenBank/DDBJ whole genome shotgun (WGS) entry which is preliminary data.</text>
</comment>
<proteinExistence type="inferred from homology"/>
<evidence type="ECO:0000256" key="6">
    <source>
        <dbReference type="ARBA" id="ARBA00022837"/>
    </source>
</evidence>
<evidence type="ECO:0000256" key="1">
    <source>
        <dbReference type="ARBA" id="ARBA00006249"/>
    </source>
</evidence>
<evidence type="ECO:0000256" key="3">
    <source>
        <dbReference type="ARBA" id="ARBA00022723"/>
    </source>
</evidence>
<dbReference type="EC" id="3.1.1.-" evidence="8"/>
<accession>A0ABR2X8E5</accession>
<keyword evidence="2" id="KW-0719">Serine esterase</keyword>
<dbReference type="InterPro" id="IPR029058">
    <property type="entry name" value="AB_hydrolase_fold"/>
</dbReference>
<evidence type="ECO:0000256" key="7">
    <source>
        <dbReference type="ARBA" id="ARBA00023157"/>
    </source>
</evidence>
<keyword evidence="7" id="KW-1015">Disulfide bond</keyword>
<comment type="similarity">
    <text evidence="1 8">Belongs to the tannase family.</text>
</comment>
<dbReference type="PANTHER" id="PTHR33938">
    <property type="entry name" value="FERULOYL ESTERASE B-RELATED"/>
    <property type="match status" value="1"/>
</dbReference>
<evidence type="ECO:0000313" key="10">
    <source>
        <dbReference type="Proteomes" id="UP001465668"/>
    </source>
</evidence>
<dbReference type="PANTHER" id="PTHR33938:SF13">
    <property type="entry name" value="CARBOXYLIC ESTER HYDROLASE"/>
    <property type="match status" value="1"/>
</dbReference>
<dbReference type="SUPFAM" id="SSF53474">
    <property type="entry name" value="alpha/beta-Hydrolases"/>
    <property type="match status" value="1"/>
</dbReference>
<dbReference type="EMBL" id="JARVKM010000107">
    <property type="protein sequence ID" value="KAK9769901.1"/>
    <property type="molecule type" value="Genomic_DNA"/>
</dbReference>
<keyword evidence="10" id="KW-1185">Reference proteome</keyword>